<dbReference type="Gene3D" id="2.40.240.20">
    <property type="entry name" value="Hypothetical PUA domain-like, domain 1"/>
    <property type="match status" value="1"/>
</dbReference>
<dbReference type="eggNOG" id="COG1385">
    <property type="taxonomic scope" value="Bacteria"/>
</dbReference>
<evidence type="ECO:0000256" key="9">
    <source>
        <dbReference type="ARBA" id="ARBA00022691"/>
    </source>
</evidence>
<comment type="similarity">
    <text evidence="2 12">Belongs to the RNA methyltransferase RsmE family.</text>
</comment>
<dbReference type="PANTHER" id="PTHR30027:SF3">
    <property type="entry name" value="16S RRNA (URACIL(1498)-N(3))-METHYLTRANSFERASE"/>
    <property type="match status" value="1"/>
</dbReference>
<evidence type="ECO:0000256" key="12">
    <source>
        <dbReference type="PIRNR" id="PIRNR015601"/>
    </source>
</evidence>
<name>D7BP50_ARCHD</name>
<comment type="function">
    <text evidence="10 12">Specifically methylates the N3 position of the uracil ring of uridine 1498 (m3U1498) in 16S rRNA. Acts on the fully assembled 30S ribosomal subunit.</text>
</comment>
<evidence type="ECO:0000256" key="10">
    <source>
        <dbReference type="ARBA" id="ARBA00025699"/>
    </source>
</evidence>
<dbReference type="InterPro" id="IPR006700">
    <property type="entry name" value="RsmE"/>
</dbReference>
<evidence type="ECO:0000256" key="2">
    <source>
        <dbReference type="ARBA" id="ARBA00005528"/>
    </source>
</evidence>
<reference evidence="15 16" key="1">
    <citation type="journal article" date="2010" name="Stand. Genomic Sci.">
        <title>Complete genome sequence of Arcanobacterium haemolyticum type strain (11018).</title>
        <authorList>
            <person name="Yasawong M."/>
            <person name="Teshima H."/>
            <person name="Lapidus A."/>
            <person name="Nolan M."/>
            <person name="Lucas S."/>
            <person name="Glavina Del Rio T."/>
            <person name="Tice H."/>
            <person name="Cheng J."/>
            <person name="Bruce D."/>
            <person name="Detter C."/>
            <person name="Tapia R."/>
            <person name="Han C."/>
            <person name="Goodwin L."/>
            <person name="Pitluck S."/>
            <person name="Liolios K."/>
            <person name="Ivanova N."/>
            <person name="Mavromatis K."/>
            <person name="Mikhailova N."/>
            <person name="Pati A."/>
            <person name="Chen A."/>
            <person name="Palaniappan K."/>
            <person name="Land M."/>
            <person name="Hauser L."/>
            <person name="Chang Y."/>
            <person name="Jeffries C."/>
            <person name="Rohde M."/>
            <person name="Sikorski J."/>
            <person name="Pukall R."/>
            <person name="Goker M."/>
            <person name="Woyke T."/>
            <person name="Bristow J."/>
            <person name="Eisen J."/>
            <person name="Markowitz V."/>
            <person name="Hugenholtz P."/>
            <person name="Kyrpides N."/>
            <person name="Klenk H."/>
        </authorList>
    </citation>
    <scope>NUCLEOTIDE SEQUENCE [LARGE SCALE GENOMIC DNA]</scope>
    <source>
        <strain evidence="16">ATCC 9345 / DSM 20595 / CCUG 17215 / LMG 16163 / NBRC 15585 / NCTC 8452 / 11018</strain>
    </source>
</reference>
<sequence length="245" mass="25950">MTLPVYVDPDLSAACVGETIRLDGDEARHAATVRRTRVGERIDIVNGKGLRATITVTDVAKSSLVGTVEHVANDPAHNPQITLVQALAKGGRDEQAVETATEYGADAFIPWQAERSIVSWSDPAKARKGVGRWEATAQSAAKQSRRSWIPTVDQPHSSASLACHIADCCADGGVVYICHESATTPITTQLDSSSRKVMIVVGPEGGITDKELELLTNAGGRVVLLGEHVLRSATAGPWAIAVIRA</sequence>
<dbReference type="NCBIfam" id="TIGR00046">
    <property type="entry name" value="RsmE family RNA methyltransferase"/>
    <property type="match status" value="1"/>
</dbReference>
<feature type="domain" description="Ribosomal RNA small subunit methyltransferase E PUA-like" evidence="14">
    <location>
        <begin position="22"/>
        <end position="68"/>
    </location>
</feature>
<dbReference type="GO" id="GO:0070042">
    <property type="term" value="F:rRNA (uridine-N3-)-methyltransferase activity"/>
    <property type="evidence" value="ECO:0007669"/>
    <property type="project" value="TreeGrafter"/>
</dbReference>
<comment type="catalytic activity">
    <reaction evidence="11 12">
        <text>uridine(1498) in 16S rRNA + S-adenosyl-L-methionine = N(3)-methyluridine(1498) in 16S rRNA + S-adenosyl-L-homocysteine + H(+)</text>
        <dbReference type="Rhea" id="RHEA:42920"/>
        <dbReference type="Rhea" id="RHEA-COMP:10283"/>
        <dbReference type="Rhea" id="RHEA-COMP:10284"/>
        <dbReference type="ChEBI" id="CHEBI:15378"/>
        <dbReference type="ChEBI" id="CHEBI:57856"/>
        <dbReference type="ChEBI" id="CHEBI:59789"/>
        <dbReference type="ChEBI" id="CHEBI:65315"/>
        <dbReference type="ChEBI" id="CHEBI:74502"/>
        <dbReference type="EC" id="2.1.1.193"/>
    </reaction>
</comment>
<evidence type="ECO:0000259" key="13">
    <source>
        <dbReference type="Pfam" id="PF04452"/>
    </source>
</evidence>
<dbReference type="STRING" id="644284.Arch_0977"/>
<dbReference type="InterPro" id="IPR015947">
    <property type="entry name" value="PUA-like_sf"/>
</dbReference>
<dbReference type="Pfam" id="PF20260">
    <property type="entry name" value="PUA_4"/>
    <property type="match status" value="1"/>
</dbReference>
<keyword evidence="8 12" id="KW-0808">Transferase</keyword>
<protein>
    <recommendedName>
        <fullName evidence="4 12">Ribosomal RNA small subunit methyltransferase E</fullName>
        <ecNumber evidence="3 12">2.1.1.193</ecNumber>
    </recommendedName>
</protein>
<dbReference type="EMBL" id="CP002045">
    <property type="protein sequence ID" value="ADH92699.1"/>
    <property type="molecule type" value="Genomic_DNA"/>
</dbReference>
<dbReference type="CDD" id="cd18084">
    <property type="entry name" value="RsmE-like"/>
    <property type="match status" value="1"/>
</dbReference>
<keyword evidence="16" id="KW-1185">Reference proteome</keyword>
<dbReference type="GO" id="GO:0070475">
    <property type="term" value="P:rRNA base methylation"/>
    <property type="evidence" value="ECO:0007669"/>
    <property type="project" value="TreeGrafter"/>
</dbReference>
<dbReference type="EC" id="2.1.1.193" evidence="3 12"/>
<accession>D7BP50</accession>
<dbReference type="Pfam" id="PF04452">
    <property type="entry name" value="Methyltrans_RNA"/>
    <property type="match status" value="1"/>
</dbReference>
<organism evidence="15 16">
    <name type="scientific">Arcanobacterium haemolyticum (strain ATCC 9345 / DSM 20595 / CCM 5947 / CCUG 17215 / LMG 16163 / NBRC 15585 / NCTC 8452 / 11018)</name>
    <dbReference type="NCBI Taxonomy" id="644284"/>
    <lineage>
        <taxon>Bacteria</taxon>
        <taxon>Bacillati</taxon>
        <taxon>Actinomycetota</taxon>
        <taxon>Actinomycetes</taxon>
        <taxon>Actinomycetales</taxon>
        <taxon>Actinomycetaceae</taxon>
        <taxon>Arcanobacterium</taxon>
    </lineage>
</organism>
<dbReference type="PANTHER" id="PTHR30027">
    <property type="entry name" value="RIBOSOMAL RNA SMALL SUBUNIT METHYLTRANSFERASE E"/>
    <property type="match status" value="1"/>
</dbReference>
<dbReference type="InterPro" id="IPR029028">
    <property type="entry name" value="Alpha/beta_knot_MTases"/>
</dbReference>
<evidence type="ECO:0000259" key="14">
    <source>
        <dbReference type="Pfam" id="PF20260"/>
    </source>
</evidence>
<dbReference type="KEGG" id="ahe:Arch_0977"/>
<dbReference type="InterPro" id="IPR046886">
    <property type="entry name" value="RsmE_MTase_dom"/>
</dbReference>
<keyword evidence="7 12" id="KW-0489">Methyltransferase</keyword>
<dbReference type="AlphaFoldDB" id="D7BP50"/>
<proteinExistence type="inferred from homology"/>
<evidence type="ECO:0000313" key="15">
    <source>
        <dbReference type="EMBL" id="ADH92699.1"/>
    </source>
</evidence>
<evidence type="ECO:0000256" key="6">
    <source>
        <dbReference type="ARBA" id="ARBA00022552"/>
    </source>
</evidence>
<evidence type="ECO:0000256" key="8">
    <source>
        <dbReference type="ARBA" id="ARBA00022679"/>
    </source>
</evidence>
<dbReference type="InterPro" id="IPR046887">
    <property type="entry name" value="RsmE_PUA-like"/>
</dbReference>
<keyword evidence="6 12" id="KW-0698">rRNA processing</keyword>
<evidence type="ECO:0000256" key="5">
    <source>
        <dbReference type="ARBA" id="ARBA00022490"/>
    </source>
</evidence>
<keyword evidence="9 12" id="KW-0949">S-adenosyl-L-methionine</keyword>
<dbReference type="GO" id="GO:0005737">
    <property type="term" value="C:cytoplasm"/>
    <property type="evidence" value="ECO:0007669"/>
    <property type="project" value="UniProtKB-SubCell"/>
</dbReference>
<dbReference type="InterPro" id="IPR029026">
    <property type="entry name" value="tRNA_m1G_MTases_N"/>
</dbReference>
<dbReference type="OrthoDB" id="9808126at2"/>
<evidence type="ECO:0000256" key="7">
    <source>
        <dbReference type="ARBA" id="ARBA00022603"/>
    </source>
</evidence>
<dbReference type="PIRSF" id="PIRSF015601">
    <property type="entry name" value="MTase_slr0722"/>
    <property type="match status" value="1"/>
</dbReference>
<dbReference type="NCBIfam" id="NF008693">
    <property type="entry name" value="PRK11713.2-3"/>
    <property type="match status" value="1"/>
</dbReference>
<dbReference type="RefSeq" id="WP_013170195.1">
    <property type="nucleotide sequence ID" value="NC_014218.1"/>
</dbReference>
<dbReference type="SUPFAM" id="SSF75217">
    <property type="entry name" value="alpha/beta knot"/>
    <property type="match status" value="1"/>
</dbReference>
<evidence type="ECO:0000256" key="3">
    <source>
        <dbReference type="ARBA" id="ARBA00012328"/>
    </source>
</evidence>
<dbReference type="HOGENOM" id="CLU_067442_2_0_11"/>
<dbReference type="Proteomes" id="UP000000376">
    <property type="component" value="Chromosome"/>
</dbReference>
<feature type="domain" description="Ribosomal RNA small subunit methyltransferase E methyltransferase" evidence="13">
    <location>
        <begin position="78"/>
        <end position="243"/>
    </location>
</feature>
<keyword evidence="5 12" id="KW-0963">Cytoplasm</keyword>
<evidence type="ECO:0000256" key="4">
    <source>
        <dbReference type="ARBA" id="ARBA00013673"/>
    </source>
</evidence>
<evidence type="ECO:0000256" key="11">
    <source>
        <dbReference type="ARBA" id="ARBA00047944"/>
    </source>
</evidence>
<evidence type="ECO:0000256" key="1">
    <source>
        <dbReference type="ARBA" id="ARBA00004496"/>
    </source>
</evidence>
<evidence type="ECO:0000313" key="16">
    <source>
        <dbReference type="Proteomes" id="UP000000376"/>
    </source>
</evidence>
<gene>
    <name evidence="15" type="ordered locus">Arch_0977</name>
</gene>
<comment type="subcellular location">
    <subcellularLocation>
        <location evidence="1 12">Cytoplasm</location>
    </subcellularLocation>
</comment>
<dbReference type="SUPFAM" id="SSF88697">
    <property type="entry name" value="PUA domain-like"/>
    <property type="match status" value="1"/>
</dbReference>
<dbReference type="Gene3D" id="3.40.1280.10">
    <property type="match status" value="1"/>
</dbReference>